<accession>A0ACC6V3V7</accession>
<evidence type="ECO:0000313" key="2">
    <source>
        <dbReference type="Proteomes" id="UP000033636"/>
    </source>
</evidence>
<reference evidence="1" key="1">
    <citation type="submission" date="2024-07" db="EMBL/GenBank/DDBJ databases">
        <title>Metagenome and Metagenome-Assembled Genomes of Archaea from a hot spring from the geothermal field of Los Azufres, Mexico.</title>
        <authorList>
            <person name="Marin-Paredes R."/>
            <person name="Martinez-Romero E."/>
            <person name="Servin-Garciduenas L.E."/>
        </authorList>
    </citation>
    <scope>NUCLEOTIDE SEQUENCE</scope>
</reference>
<proteinExistence type="predicted"/>
<dbReference type="EMBL" id="JZWT02000034">
    <property type="protein sequence ID" value="MFB6491434.1"/>
    <property type="molecule type" value="Genomic_DNA"/>
</dbReference>
<protein>
    <submittedName>
        <fullName evidence="1">Uncharacterized protein</fullName>
    </submittedName>
</protein>
<comment type="caution">
    <text evidence="1">The sequence shown here is derived from an EMBL/GenBank/DDBJ whole genome shotgun (WGS) entry which is preliminary data.</text>
</comment>
<gene>
    <name evidence="1" type="ORF">TU35_009440</name>
</gene>
<evidence type="ECO:0000313" key="1">
    <source>
        <dbReference type="EMBL" id="MFB6491434.1"/>
    </source>
</evidence>
<organism evidence="1 2">
    <name type="scientific">Thermoproteus sp. AZ2</name>
    <dbReference type="NCBI Taxonomy" id="1609232"/>
    <lineage>
        <taxon>Archaea</taxon>
        <taxon>Thermoproteota</taxon>
        <taxon>Thermoprotei</taxon>
        <taxon>Thermoproteales</taxon>
        <taxon>Thermoproteaceae</taxon>
        <taxon>Thermoproteus</taxon>
    </lineage>
</organism>
<dbReference type="Proteomes" id="UP000033636">
    <property type="component" value="Unassembled WGS sequence"/>
</dbReference>
<name>A0ACC6V3V7_9CREN</name>
<sequence length="111" mass="11719">MRRLVKVVAAIPRGHLHMRMALIFDDGEVVILSEALAAGLARAYIDVAAHPTRRGVVLCVGEVEGKPGYAKTQLIECGGEGEALAEIEELLRGEALGEKEGDRGGSGGRRG</sequence>